<dbReference type="InterPro" id="IPR015943">
    <property type="entry name" value="WD40/YVTN_repeat-like_dom_sf"/>
</dbReference>
<dbReference type="VEuPathDB" id="TriTrypDB:LdCL_260021300"/>
<dbReference type="SMART" id="SM00320">
    <property type="entry name" value="WD40"/>
    <property type="match status" value="4"/>
</dbReference>
<dbReference type="Proteomes" id="UP000318447">
    <property type="component" value="Unassembled WGS sequence"/>
</dbReference>
<dbReference type="Gene3D" id="2.130.10.10">
    <property type="entry name" value="YVTN repeat-like/Quinoprotein amine dehydrogenase"/>
    <property type="match status" value="2"/>
</dbReference>
<dbReference type="PANTHER" id="PTHR19879">
    <property type="entry name" value="TRANSCRIPTION INITIATION FACTOR TFIID"/>
    <property type="match status" value="1"/>
</dbReference>
<dbReference type="VEuPathDB" id="TriTrypDB:LDHU3_26.1980"/>
<evidence type="ECO:0000256" key="1">
    <source>
        <dbReference type="SAM" id="MobiDB-lite"/>
    </source>
</evidence>
<name>A0A504X531_LEIDO</name>
<evidence type="ECO:0000313" key="3">
    <source>
        <dbReference type="Proteomes" id="UP000318447"/>
    </source>
</evidence>
<dbReference type="InterPro" id="IPR001680">
    <property type="entry name" value="WD40_rpt"/>
</dbReference>
<feature type="compositionally biased region" description="Polar residues" evidence="1">
    <location>
        <begin position="1"/>
        <end position="10"/>
    </location>
</feature>
<proteinExistence type="predicted"/>
<evidence type="ECO:0000313" key="2">
    <source>
        <dbReference type="EMBL" id="TPP41190.1"/>
    </source>
</evidence>
<gene>
    <name evidence="2" type="ORF">CGC21_32105</name>
</gene>
<organism evidence="2 3">
    <name type="scientific">Leishmania donovani</name>
    <dbReference type="NCBI Taxonomy" id="5661"/>
    <lineage>
        <taxon>Eukaryota</taxon>
        <taxon>Discoba</taxon>
        <taxon>Euglenozoa</taxon>
        <taxon>Kinetoplastea</taxon>
        <taxon>Metakinetoplastina</taxon>
        <taxon>Trypanosomatida</taxon>
        <taxon>Trypanosomatidae</taxon>
        <taxon>Leishmaniinae</taxon>
        <taxon>Leishmania</taxon>
    </lineage>
</organism>
<dbReference type="PANTHER" id="PTHR19879:SF9">
    <property type="entry name" value="TRANSCRIPTION INITIATION FACTOR TFIID SUBUNIT 5"/>
    <property type="match status" value="1"/>
</dbReference>
<dbReference type="VEuPathDB" id="TriTrypDB:LDHU3_26.1970"/>
<dbReference type="VEuPathDB" id="TriTrypDB:LdBPK_261560.1"/>
<dbReference type="InterPro" id="IPR011047">
    <property type="entry name" value="Quinoprotein_ADH-like_sf"/>
</dbReference>
<feature type="region of interest" description="Disordered" evidence="1">
    <location>
        <begin position="1"/>
        <end position="34"/>
    </location>
</feature>
<dbReference type="EMBL" id="RHLC01000017">
    <property type="protein sequence ID" value="TPP41190.1"/>
    <property type="molecule type" value="Genomic_DNA"/>
</dbReference>
<dbReference type="PROSITE" id="PS00018">
    <property type="entry name" value="EF_HAND_1"/>
    <property type="match status" value="1"/>
</dbReference>
<protein>
    <submittedName>
        <fullName evidence="2">WD domain, G-beta repeat family protein</fullName>
    </submittedName>
</protein>
<dbReference type="SUPFAM" id="SSF50998">
    <property type="entry name" value="Quinoprotein alcohol dehydrogenase-like"/>
    <property type="match status" value="1"/>
</dbReference>
<sequence length="827" mass="90393">MEFSSTSSSDAGLEEELHRNFHRERREQRGIVRASSAATRCETMRFTMPDGRSIEVRKGSIYIPLRDMYVHVLQARCCPEKWFGDGRVPLRRRRPLPADVVVLQRVTEAAAAAGTGATAALPPVSVRLSEATDNDFFVFKEVLPQKAEENAGEVAAPLVKTTSFTAQERPSSWNDPLIDTRFQRMAFLPRWRFSMAHPRLLREARYDTWDAVELAPPLHVDDACCYDDSLGILWSLNRRDGHLWYLRYDNSATTTTRGAALMSVCVTTVDVATAQRCVGMYCQHEESSSHDAAVGDDEETSRCVCCLLVITTSHALYIRLVYTWCNKFTVEHALSTLKLESVLPKPLQLSSVTCCCPGNAEKPPDVPPSSANDTSFCVGAGRSVFAFIWRNGQWHRVRLASFTATDVTALALHGALGHPSLPVAVVAGMRNGTIQVVTTEGRMRNKAIFNTTPRHYGSDITSMYAVQGLPYGIVSVARDGGAKLWDLRRLGSDKDPVCTLLTSRLGGGQSGVCSTAMAGHLLAVSSVSTGLVCVDAQTGTRLFHTTQKLSPATRVALGSLSNVDGNDGFELYTFSPIQLASMLFNDASRASAAMMMAAADHDKDGYLSESDVVSSFIHVESGVGLLHADCNESKLAKLGSSCESDDAVLGSLASLSTREKSQKDAHLLKALSKIRMRGVEVTNLCSQSNRAKCVAISPDGNLYAVVHRHDNVAHVYMISNGTEQRDNFMVFWDHTIGQECRFSEHPGIVTAVAVSFDGKFVFGGCQDDLVQKFTASKAKIRACARIANAYDLQLIGQLSGHDSLVWKASFNADDSLLFTCCERKIIV</sequence>
<comment type="caution">
    <text evidence="2">The sequence shown here is derived from an EMBL/GenBank/DDBJ whole genome shotgun (WGS) entry which is preliminary data.</text>
</comment>
<reference evidence="3" key="1">
    <citation type="submission" date="2019-02" db="EMBL/GenBank/DDBJ databases">
        <title>FDA dAtabase for Regulatory Grade micrObial Sequences (FDA-ARGOS): Supporting development and validation of Infectious Disease Dx tests.</title>
        <authorList>
            <person name="Duncan R."/>
            <person name="Fisher C."/>
            <person name="Tallon L."/>
            <person name="Sadzewicz L."/>
            <person name="Sengamalay N."/>
            <person name="Ott S."/>
            <person name="Godinez A."/>
            <person name="Nagaraj S."/>
            <person name="Vavikolanu K."/>
            <person name="Nadendla S."/>
            <person name="Aluvathingal J."/>
            <person name="Sichtig H."/>
        </authorList>
    </citation>
    <scope>NUCLEOTIDE SEQUENCE [LARGE SCALE GENOMIC DNA]</scope>
    <source>
        <strain evidence="3">FDAARGOS_361</strain>
    </source>
</reference>
<accession>A0A504X531</accession>
<dbReference type="AlphaFoldDB" id="A0A504X531"/>
<feature type="compositionally biased region" description="Basic and acidic residues" evidence="1">
    <location>
        <begin position="15"/>
        <end position="30"/>
    </location>
</feature>
<dbReference type="Pfam" id="PF00400">
    <property type="entry name" value="WD40"/>
    <property type="match status" value="2"/>
</dbReference>
<dbReference type="InterPro" id="IPR018247">
    <property type="entry name" value="EF_Hand_1_Ca_BS"/>
</dbReference>